<dbReference type="EC" id="1.14.12.17" evidence="4"/>
<proteinExistence type="inferred from homology"/>
<keyword evidence="11" id="KW-0408">Iron</keyword>
<dbReference type="KEGG" id="mno:Mnod_6438"/>
<dbReference type="Gene3D" id="3.10.20.30">
    <property type="match status" value="1"/>
</dbReference>
<evidence type="ECO:0000256" key="14">
    <source>
        <dbReference type="ARBA" id="ARBA00049433"/>
    </source>
</evidence>
<keyword evidence="5" id="KW-0349">Heme</keyword>
<dbReference type="GO" id="GO:0051536">
    <property type="term" value="F:iron-sulfur cluster binding"/>
    <property type="evidence" value="ECO:0007669"/>
    <property type="project" value="InterPro"/>
</dbReference>
<reference evidence="17 18" key="1">
    <citation type="submission" date="2009-01" db="EMBL/GenBank/DDBJ databases">
        <title>Complete sequence of chromosome of Methylobacterium nodulans ORS 2060.</title>
        <authorList>
            <consortium name="US DOE Joint Genome Institute"/>
            <person name="Lucas S."/>
            <person name="Copeland A."/>
            <person name="Lapidus A."/>
            <person name="Glavina del Rio T."/>
            <person name="Dalin E."/>
            <person name="Tice H."/>
            <person name="Bruce D."/>
            <person name="Goodwin L."/>
            <person name="Pitluck S."/>
            <person name="Sims D."/>
            <person name="Brettin T."/>
            <person name="Detter J.C."/>
            <person name="Han C."/>
            <person name="Larimer F."/>
            <person name="Land M."/>
            <person name="Hauser L."/>
            <person name="Kyrpides N."/>
            <person name="Ivanova N."/>
            <person name="Marx C.J."/>
            <person name="Richardson P."/>
        </authorList>
    </citation>
    <scope>NUCLEOTIDE SEQUENCE [LARGE SCALE GENOMIC DNA]</scope>
    <source>
        <strain evidence="18">LMG 21967 / CNCM I-2342 / ORS 2060</strain>
    </source>
</reference>
<dbReference type="Gene3D" id="2.40.33.20">
    <property type="entry name" value="PK beta-barrel domain-like"/>
    <property type="match status" value="1"/>
</dbReference>
<dbReference type="Pfam" id="PF03473">
    <property type="entry name" value="MOSC"/>
    <property type="match status" value="1"/>
</dbReference>
<protein>
    <recommendedName>
        <fullName evidence="4">nitric oxide dioxygenase</fullName>
        <ecNumber evidence="4">1.14.12.17</ecNumber>
    </recommendedName>
</protein>
<dbReference type="CDD" id="cd00207">
    <property type="entry name" value="fer2"/>
    <property type="match status" value="1"/>
</dbReference>
<dbReference type="GO" id="GO:0030151">
    <property type="term" value="F:molybdenum ion binding"/>
    <property type="evidence" value="ECO:0007669"/>
    <property type="project" value="InterPro"/>
</dbReference>
<dbReference type="CDD" id="cd06184">
    <property type="entry name" value="flavohem_like_fad_nad_binding"/>
    <property type="match status" value="1"/>
</dbReference>
<evidence type="ECO:0000256" key="9">
    <source>
        <dbReference type="ARBA" id="ARBA00022857"/>
    </source>
</evidence>
<dbReference type="OrthoDB" id="9786134at2"/>
<evidence type="ECO:0000256" key="3">
    <source>
        <dbReference type="ARBA" id="ARBA00006401"/>
    </source>
</evidence>
<evidence type="ECO:0000256" key="11">
    <source>
        <dbReference type="ARBA" id="ARBA00023004"/>
    </source>
</evidence>
<dbReference type="InterPro" id="IPR017927">
    <property type="entry name" value="FAD-bd_FR_type"/>
</dbReference>
<dbReference type="FunFam" id="3.40.50.80:FF:000010">
    <property type="entry name" value="Flavohemoprotein"/>
    <property type="match status" value="1"/>
</dbReference>
<comment type="cofactor">
    <cofactor evidence="2">
        <name>FAD</name>
        <dbReference type="ChEBI" id="CHEBI:57692"/>
    </cofactor>
</comment>
<evidence type="ECO:0000256" key="4">
    <source>
        <dbReference type="ARBA" id="ARBA00012229"/>
    </source>
</evidence>
<evidence type="ECO:0000256" key="2">
    <source>
        <dbReference type="ARBA" id="ARBA00001974"/>
    </source>
</evidence>
<keyword evidence="6" id="KW-0285">Flavoprotein</keyword>
<dbReference type="SUPFAM" id="SSF52343">
    <property type="entry name" value="Ferredoxin reductase-like, C-terminal NADP-linked domain"/>
    <property type="match status" value="1"/>
</dbReference>
<dbReference type="SUPFAM" id="SSF54292">
    <property type="entry name" value="2Fe-2S ferredoxin-like"/>
    <property type="match status" value="1"/>
</dbReference>
<evidence type="ECO:0000313" key="17">
    <source>
        <dbReference type="EMBL" id="ACL61219.1"/>
    </source>
</evidence>
<dbReference type="Pfam" id="PF00111">
    <property type="entry name" value="Fer2"/>
    <property type="match status" value="1"/>
</dbReference>
<dbReference type="SUPFAM" id="SSF50800">
    <property type="entry name" value="PK beta-barrel domain-like"/>
    <property type="match status" value="1"/>
</dbReference>
<dbReference type="RefSeq" id="WP_015932795.1">
    <property type="nucleotide sequence ID" value="NC_011894.1"/>
</dbReference>
<dbReference type="PANTHER" id="PTHR30212:SF2">
    <property type="entry name" value="PROTEIN YIIM"/>
    <property type="match status" value="1"/>
</dbReference>
<keyword evidence="18" id="KW-1185">Reference proteome</keyword>
<dbReference type="InterPro" id="IPR008333">
    <property type="entry name" value="Cbr1-like_FAD-bd_dom"/>
</dbReference>
<dbReference type="InterPro" id="IPR001041">
    <property type="entry name" value="2Fe-2S_ferredoxin-type"/>
</dbReference>
<evidence type="ECO:0000256" key="6">
    <source>
        <dbReference type="ARBA" id="ARBA00022630"/>
    </source>
</evidence>
<keyword evidence="7" id="KW-0479">Metal-binding</keyword>
<dbReference type="GO" id="GO:0030170">
    <property type="term" value="F:pyridoxal phosphate binding"/>
    <property type="evidence" value="ECO:0007669"/>
    <property type="project" value="InterPro"/>
</dbReference>
<comment type="cofactor">
    <cofactor evidence="1">
        <name>heme b</name>
        <dbReference type="ChEBI" id="CHEBI:60344"/>
    </cofactor>
</comment>
<accession>B8IC37</accession>
<keyword evidence="9" id="KW-0521">NADP</keyword>
<dbReference type="InterPro" id="IPR012675">
    <property type="entry name" value="Beta-grasp_dom_sf"/>
</dbReference>
<evidence type="ECO:0000313" key="18">
    <source>
        <dbReference type="Proteomes" id="UP000008207"/>
    </source>
</evidence>
<dbReference type="InterPro" id="IPR001433">
    <property type="entry name" value="OxRdtase_FAD/NAD-bd"/>
</dbReference>
<dbReference type="PRINTS" id="PR00410">
    <property type="entry name" value="PHEHYDRXLASE"/>
</dbReference>
<dbReference type="GO" id="GO:0008941">
    <property type="term" value="F:nitric oxide dioxygenase NAD(P)H activity"/>
    <property type="evidence" value="ECO:0007669"/>
    <property type="project" value="UniProtKB-EC"/>
</dbReference>
<dbReference type="InterPro" id="IPR036010">
    <property type="entry name" value="2Fe-2S_ferredoxin-like_sf"/>
</dbReference>
<dbReference type="eggNOG" id="COG1018">
    <property type="taxonomic scope" value="Bacteria"/>
</dbReference>
<dbReference type="InterPro" id="IPR005163">
    <property type="entry name" value="Tri_helical_YiiM-like"/>
</dbReference>
<dbReference type="PROSITE" id="PS51340">
    <property type="entry name" value="MOSC"/>
    <property type="match status" value="1"/>
</dbReference>
<dbReference type="Pfam" id="PF00175">
    <property type="entry name" value="NAD_binding_1"/>
    <property type="match status" value="1"/>
</dbReference>
<dbReference type="PROSITE" id="PS51384">
    <property type="entry name" value="FAD_FR"/>
    <property type="match status" value="1"/>
</dbReference>
<name>B8IC37_METNO</name>
<evidence type="ECO:0000256" key="10">
    <source>
        <dbReference type="ARBA" id="ARBA00023002"/>
    </source>
</evidence>
<dbReference type="AlphaFoldDB" id="B8IC37"/>
<dbReference type="Pfam" id="PF03475">
    <property type="entry name" value="YiiM_3-alpha"/>
    <property type="match status" value="1"/>
</dbReference>
<feature type="domain" description="MOSC" evidence="15">
    <location>
        <begin position="29"/>
        <end position="164"/>
    </location>
</feature>
<dbReference type="InterPro" id="IPR011037">
    <property type="entry name" value="Pyrv_Knase-like_insert_dom_sf"/>
</dbReference>
<evidence type="ECO:0000259" key="15">
    <source>
        <dbReference type="PROSITE" id="PS51340"/>
    </source>
</evidence>
<organism evidence="17 18">
    <name type="scientific">Methylobacterium nodulans (strain LMG 21967 / CNCM I-2342 / ORS 2060)</name>
    <dbReference type="NCBI Taxonomy" id="460265"/>
    <lineage>
        <taxon>Bacteria</taxon>
        <taxon>Pseudomonadati</taxon>
        <taxon>Pseudomonadota</taxon>
        <taxon>Alphaproteobacteria</taxon>
        <taxon>Hyphomicrobiales</taxon>
        <taxon>Methylobacteriaceae</taxon>
        <taxon>Methylobacterium</taxon>
    </lineage>
</organism>
<keyword evidence="12" id="KW-0520">NAD</keyword>
<comment type="similarity">
    <text evidence="3">In the C-terminal section; belongs to the flavoprotein pyridine nucleotide cytochrome reductase family.</text>
</comment>
<dbReference type="Gene3D" id="2.40.30.10">
    <property type="entry name" value="Translation factors"/>
    <property type="match status" value="1"/>
</dbReference>
<evidence type="ECO:0000256" key="5">
    <source>
        <dbReference type="ARBA" id="ARBA00022617"/>
    </source>
</evidence>
<dbReference type="InterPro" id="IPR017938">
    <property type="entry name" value="Riboflavin_synthase-like_b-brl"/>
</dbReference>
<dbReference type="SUPFAM" id="SSF63380">
    <property type="entry name" value="Riboflavin synthase domain-like"/>
    <property type="match status" value="1"/>
</dbReference>
<evidence type="ECO:0000256" key="7">
    <source>
        <dbReference type="ARBA" id="ARBA00022723"/>
    </source>
</evidence>
<dbReference type="Pfam" id="PF00970">
    <property type="entry name" value="FAD_binding_6"/>
    <property type="match status" value="1"/>
</dbReference>
<sequence length="586" mass="63933">MARLLSVNVGLPRDIIWQGKTVHTGIWKTPVEGRRKVLRLNIDGDGQGDLAGHGGEHRAVFVYQIDSYRYWRNQLGRQGFDYGQFGENFTVEGLPDTQVCIGDRYLIGRTLFEVTQPRVTCYRIGIRMNEPRMAALLVTHGRPGFYFRVLEEGEVQAGDEITLVEAGPEKMSVSEVNALLYMSGHPRDQLERALRIPALSIGWRRSFEALLAQDRKNGITTGNAGLVAASGPPPAWPGFRPFRVSRKVREGGNVISLRLEPMDGKSLPMALPGQYVVLQLGSATIPTIMRSYSLSAEPSASSYRVSVKREAHGVASTYIDDELDVGDVVRVSAARGNFTLRPGSTPVVLLSAGIGVTPVLAMLHALAAVASTREIWWLYGTRNGREHPFAEETRTLLKPLPNCHRHIRYSSPDPDDRPQIDFDAPGRFSMQVLRELSLPRDGDFYVCGPVTFMSEMILGLANAGVGSDRIHTETFGAGPSLTPGVAASPRRLPHPPAGLPGSGPLVSFARSGVNVRWGSTFSSLLELAESCDVPVRWSCRTGVCHNCESGLIAGTICYEPDPIDAPAEGNVLICCSRPQGDIVIDL</sequence>
<dbReference type="PANTHER" id="PTHR30212">
    <property type="entry name" value="PROTEIN YIIM"/>
    <property type="match status" value="1"/>
</dbReference>
<dbReference type="eggNOG" id="COG2258">
    <property type="taxonomic scope" value="Bacteria"/>
</dbReference>
<comment type="catalytic activity">
    <reaction evidence="14">
        <text>2 nitric oxide + NADPH + 2 O2 = 2 nitrate + NADP(+) + H(+)</text>
        <dbReference type="Rhea" id="RHEA:19465"/>
        <dbReference type="ChEBI" id="CHEBI:15378"/>
        <dbReference type="ChEBI" id="CHEBI:15379"/>
        <dbReference type="ChEBI" id="CHEBI:16480"/>
        <dbReference type="ChEBI" id="CHEBI:17632"/>
        <dbReference type="ChEBI" id="CHEBI:57783"/>
        <dbReference type="ChEBI" id="CHEBI:58349"/>
        <dbReference type="EC" id="1.14.12.17"/>
    </reaction>
</comment>
<dbReference type="InterPro" id="IPR005302">
    <property type="entry name" value="MoCF_Sase_C"/>
</dbReference>
<evidence type="ECO:0000256" key="1">
    <source>
        <dbReference type="ARBA" id="ARBA00001970"/>
    </source>
</evidence>
<keyword evidence="10" id="KW-0560">Oxidoreductase</keyword>
<evidence type="ECO:0000259" key="16">
    <source>
        <dbReference type="PROSITE" id="PS51384"/>
    </source>
</evidence>
<dbReference type="InterPro" id="IPR052353">
    <property type="entry name" value="Benzoxazolinone_Detox_Enz"/>
</dbReference>
<dbReference type="HOGENOM" id="CLU_033218_0_0_5"/>
<evidence type="ECO:0000256" key="8">
    <source>
        <dbReference type="ARBA" id="ARBA00022827"/>
    </source>
</evidence>
<gene>
    <name evidence="17" type="ordered locus">Mnod_6438</name>
</gene>
<evidence type="ECO:0000256" key="13">
    <source>
        <dbReference type="ARBA" id="ARBA00048649"/>
    </source>
</evidence>
<dbReference type="InterPro" id="IPR039261">
    <property type="entry name" value="FNR_nucleotide-bd"/>
</dbReference>
<comment type="catalytic activity">
    <reaction evidence="13">
        <text>2 nitric oxide + NADH + 2 O2 = 2 nitrate + NAD(+) + H(+)</text>
        <dbReference type="Rhea" id="RHEA:19469"/>
        <dbReference type="ChEBI" id="CHEBI:15378"/>
        <dbReference type="ChEBI" id="CHEBI:15379"/>
        <dbReference type="ChEBI" id="CHEBI:16480"/>
        <dbReference type="ChEBI" id="CHEBI:17632"/>
        <dbReference type="ChEBI" id="CHEBI:57540"/>
        <dbReference type="ChEBI" id="CHEBI:57945"/>
        <dbReference type="EC" id="1.14.12.17"/>
    </reaction>
</comment>
<dbReference type="EMBL" id="CP001349">
    <property type="protein sequence ID" value="ACL61219.1"/>
    <property type="molecule type" value="Genomic_DNA"/>
</dbReference>
<evidence type="ECO:0000256" key="12">
    <source>
        <dbReference type="ARBA" id="ARBA00023027"/>
    </source>
</evidence>
<dbReference type="Gene3D" id="3.40.50.80">
    <property type="entry name" value="Nucleotide-binding domain of ferredoxin-NADP reductase (FNR) module"/>
    <property type="match status" value="1"/>
</dbReference>
<feature type="domain" description="FAD-binding FR-type" evidence="16">
    <location>
        <begin position="237"/>
        <end position="341"/>
    </location>
</feature>
<dbReference type="STRING" id="460265.Mnod_6438"/>
<keyword evidence="8" id="KW-0274">FAD</keyword>
<dbReference type="Proteomes" id="UP000008207">
    <property type="component" value="Chromosome"/>
</dbReference>